<evidence type="ECO:0000256" key="2">
    <source>
        <dbReference type="SAM" id="MobiDB-lite"/>
    </source>
</evidence>
<dbReference type="PROSITE" id="PS51035">
    <property type="entry name" value="BAG"/>
    <property type="match status" value="1"/>
</dbReference>
<dbReference type="Gene3D" id="2.20.70.10">
    <property type="match status" value="1"/>
</dbReference>
<dbReference type="SUPFAM" id="SSF63491">
    <property type="entry name" value="BAG domain"/>
    <property type="match status" value="1"/>
</dbReference>
<dbReference type="PROSITE" id="PS50020">
    <property type="entry name" value="WW_DOMAIN_2"/>
    <property type="match status" value="1"/>
</dbReference>
<proteinExistence type="predicted"/>
<dbReference type="Gene3D" id="1.20.58.120">
    <property type="entry name" value="BAG domain"/>
    <property type="match status" value="1"/>
</dbReference>
<feature type="compositionally biased region" description="Polar residues" evidence="2">
    <location>
        <begin position="231"/>
        <end position="240"/>
    </location>
</feature>
<feature type="coiled-coil region" evidence="1">
    <location>
        <begin position="287"/>
        <end position="314"/>
    </location>
</feature>
<evidence type="ECO:0000259" key="3">
    <source>
        <dbReference type="PROSITE" id="PS50020"/>
    </source>
</evidence>
<dbReference type="PROSITE" id="PS01159">
    <property type="entry name" value="WW_DOMAIN_1"/>
    <property type="match status" value="1"/>
</dbReference>
<feature type="compositionally biased region" description="Polar residues" evidence="2">
    <location>
        <begin position="135"/>
        <end position="144"/>
    </location>
</feature>
<dbReference type="InterPro" id="IPR003103">
    <property type="entry name" value="BAG_domain"/>
</dbReference>
<feature type="compositionally biased region" description="Low complexity" evidence="2">
    <location>
        <begin position="94"/>
        <end position="105"/>
    </location>
</feature>
<feature type="compositionally biased region" description="Polar residues" evidence="2">
    <location>
        <begin position="389"/>
        <end position="401"/>
    </location>
</feature>
<feature type="compositionally biased region" description="Low complexity" evidence="2">
    <location>
        <begin position="215"/>
        <end position="230"/>
    </location>
</feature>
<dbReference type="Proteomes" id="UP001283361">
    <property type="component" value="Unassembled WGS sequence"/>
</dbReference>
<organism evidence="5 6">
    <name type="scientific">Elysia crispata</name>
    <name type="common">lettuce slug</name>
    <dbReference type="NCBI Taxonomy" id="231223"/>
    <lineage>
        <taxon>Eukaryota</taxon>
        <taxon>Metazoa</taxon>
        <taxon>Spiralia</taxon>
        <taxon>Lophotrochozoa</taxon>
        <taxon>Mollusca</taxon>
        <taxon>Gastropoda</taxon>
        <taxon>Heterobranchia</taxon>
        <taxon>Euthyneura</taxon>
        <taxon>Panpulmonata</taxon>
        <taxon>Sacoglossa</taxon>
        <taxon>Placobranchoidea</taxon>
        <taxon>Plakobranchidae</taxon>
        <taxon>Elysia</taxon>
    </lineage>
</organism>
<evidence type="ECO:0000259" key="4">
    <source>
        <dbReference type="PROSITE" id="PS51035"/>
    </source>
</evidence>
<protein>
    <submittedName>
        <fullName evidence="5">Uncharacterized protein</fullName>
    </submittedName>
</protein>
<dbReference type="Pfam" id="PF00397">
    <property type="entry name" value="WW"/>
    <property type="match status" value="1"/>
</dbReference>
<comment type="caution">
    <text evidence="5">The sequence shown here is derived from an EMBL/GenBank/DDBJ whole genome shotgun (WGS) entry which is preliminary data.</text>
</comment>
<dbReference type="EMBL" id="JAWDGP010005963">
    <property type="protein sequence ID" value="KAK3749085.1"/>
    <property type="molecule type" value="Genomic_DNA"/>
</dbReference>
<feature type="region of interest" description="Disordered" evidence="2">
    <location>
        <begin position="371"/>
        <end position="430"/>
    </location>
</feature>
<dbReference type="GO" id="GO:0051087">
    <property type="term" value="F:protein-folding chaperone binding"/>
    <property type="evidence" value="ECO:0007669"/>
    <property type="project" value="InterPro"/>
</dbReference>
<feature type="compositionally biased region" description="Low complexity" evidence="2">
    <location>
        <begin position="371"/>
        <end position="388"/>
    </location>
</feature>
<evidence type="ECO:0000256" key="1">
    <source>
        <dbReference type="SAM" id="Coils"/>
    </source>
</evidence>
<gene>
    <name evidence="5" type="ORF">RRG08_034058</name>
</gene>
<dbReference type="InterPro" id="IPR001202">
    <property type="entry name" value="WW_dom"/>
</dbReference>
<sequence>MSGSQNFQTFNQALYSQPLPQGWEMRFDSVSGWPYFIDHNTRNTTWQDPRLQMAMPMNHQPPYSNYRTVEIPVKYEGGTNSQLNYPHPQPQPQPNNHHQPHHNYPYPGPEVPTSQPQSGPGPRRRGDVWEIPIQHLSSGNQQPDQPQPKPHYYSQAQFNPSANKDHSNHSHHSANHNQHQQQPVNIPIIRETAPSSRQGSTGASPQPMMAKENSPRASPRASPRPDFSAAVPQSAQQHQQAMRPEPQPDYQAEPHIKQPSPSPPQQQQTSTSVHGMPPPQPAPQSAEEKAYEIINNVVREVKALEDQVNSFQGTKLDKQYKYLEEMMTRSLLKTDAVEAGSNDAVRQARKQTVRMIEAALNLLELKALAGETKTQASPSDAEAPSSSSGETTPASLNTNSNARDRAEKAASPQKDPSRVKEMQLDSEVQC</sequence>
<dbReference type="AlphaFoldDB" id="A0AAE1D0G2"/>
<dbReference type="InterPro" id="IPR036020">
    <property type="entry name" value="WW_dom_sf"/>
</dbReference>
<feature type="compositionally biased region" description="Polar residues" evidence="2">
    <location>
        <begin position="193"/>
        <end position="204"/>
    </location>
</feature>
<feature type="domain" description="WW" evidence="3">
    <location>
        <begin position="17"/>
        <end position="51"/>
    </location>
</feature>
<dbReference type="InterPro" id="IPR036533">
    <property type="entry name" value="BAG_dom_sf"/>
</dbReference>
<reference evidence="5" key="1">
    <citation type="journal article" date="2023" name="G3 (Bethesda)">
        <title>A reference genome for the long-term kleptoplast-retaining sea slug Elysia crispata morphotype clarki.</title>
        <authorList>
            <person name="Eastman K.E."/>
            <person name="Pendleton A.L."/>
            <person name="Shaikh M.A."/>
            <person name="Suttiyut T."/>
            <person name="Ogas R."/>
            <person name="Tomko P."/>
            <person name="Gavelis G."/>
            <person name="Widhalm J.R."/>
            <person name="Wisecaver J.H."/>
        </authorList>
    </citation>
    <scope>NUCLEOTIDE SEQUENCE</scope>
    <source>
        <strain evidence="5">ECLA1</strain>
    </source>
</reference>
<feature type="domain" description="BAG" evidence="4">
    <location>
        <begin position="290"/>
        <end position="367"/>
    </location>
</feature>
<accession>A0AAE1D0G2</accession>
<dbReference type="CDD" id="cd00201">
    <property type="entry name" value="WW"/>
    <property type="match status" value="1"/>
</dbReference>
<evidence type="ECO:0000313" key="5">
    <source>
        <dbReference type="EMBL" id="KAK3749085.1"/>
    </source>
</evidence>
<name>A0AAE1D0G2_9GAST</name>
<keyword evidence="1" id="KW-0175">Coiled coil</keyword>
<dbReference type="Pfam" id="PF02179">
    <property type="entry name" value="BAG"/>
    <property type="match status" value="1"/>
</dbReference>
<dbReference type="SUPFAM" id="SSF51045">
    <property type="entry name" value="WW domain"/>
    <property type="match status" value="1"/>
</dbReference>
<evidence type="ECO:0000313" key="6">
    <source>
        <dbReference type="Proteomes" id="UP001283361"/>
    </source>
</evidence>
<keyword evidence="6" id="KW-1185">Reference proteome</keyword>
<dbReference type="SMART" id="SM00264">
    <property type="entry name" value="BAG"/>
    <property type="match status" value="1"/>
</dbReference>
<feature type="region of interest" description="Disordered" evidence="2">
    <location>
        <begin position="77"/>
        <end position="287"/>
    </location>
</feature>
<dbReference type="SMART" id="SM00456">
    <property type="entry name" value="WW"/>
    <property type="match status" value="1"/>
</dbReference>